<accession>A0A4R2RC43</accession>
<dbReference type="OrthoDB" id="163010at2"/>
<gene>
    <name evidence="1" type="ORF">EV191_101946</name>
</gene>
<evidence type="ECO:0008006" key="3">
    <source>
        <dbReference type="Google" id="ProtNLM"/>
    </source>
</evidence>
<evidence type="ECO:0000313" key="1">
    <source>
        <dbReference type="EMBL" id="TCP56995.1"/>
    </source>
</evidence>
<sequence>MSVQIVRFRTTPEQVPAMTEEIDALFAAVTAAAPQGMRYIALRETDEPEFTLILELPDGADNPLPSIPVAAAFRGWLPSQTNDDPAPRSCTVVGKYSA</sequence>
<name>A0A4R2RC43_9PSEU</name>
<proteinExistence type="predicted"/>
<protein>
    <recommendedName>
        <fullName evidence="3">Antibiotic biosynthesis monooxygenase</fullName>
    </recommendedName>
</protein>
<evidence type="ECO:0000313" key="2">
    <source>
        <dbReference type="Proteomes" id="UP000294911"/>
    </source>
</evidence>
<comment type="caution">
    <text evidence="1">The sequence shown here is derived from an EMBL/GenBank/DDBJ whole genome shotgun (WGS) entry which is preliminary data.</text>
</comment>
<organism evidence="1 2">
    <name type="scientific">Tamaricihabitans halophyticus</name>
    <dbReference type="NCBI Taxonomy" id="1262583"/>
    <lineage>
        <taxon>Bacteria</taxon>
        <taxon>Bacillati</taxon>
        <taxon>Actinomycetota</taxon>
        <taxon>Actinomycetes</taxon>
        <taxon>Pseudonocardiales</taxon>
        <taxon>Pseudonocardiaceae</taxon>
        <taxon>Tamaricihabitans</taxon>
    </lineage>
</organism>
<dbReference type="AlphaFoldDB" id="A0A4R2RC43"/>
<reference evidence="1 2" key="1">
    <citation type="submission" date="2019-03" db="EMBL/GenBank/DDBJ databases">
        <title>Genomic Encyclopedia of Type Strains, Phase IV (KMG-IV): sequencing the most valuable type-strain genomes for metagenomic binning, comparative biology and taxonomic classification.</title>
        <authorList>
            <person name="Goeker M."/>
        </authorList>
    </citation>
    <scope>NUCLEOTIDE SEQUENCE [LARGE SCALE GENOMIC DNA]</scope>
    <source>
        <strain evidence="1 2">DSM 45765</strain>
    </source>
</reference>
<keyword evidence="2" id="KW-1185">Reference proteome</keyword>
<dbReference type="RefSeq" id="WP_132875523.1">
    <property type="nucleotide sequence ID" value="NZ_SLXQ01000001.1"/>
</dbReference>
<dbReference type="EMBL" id="SLXQ01000001">
    <property type="protein sequence ID" value="TCP56995.1"/>
    <property type="molecule type" value="Genomic_DNA"/>
</dbReference>
<dbReference type="Proteomes" id="UP000294911">
    <property type="component" value="Unassembled WGS sequence"/>
</dbReference>